<dbReference type="PROSITE" id="PS50110">
    <property type="entry name" value="RESPONSE_REGULATORY"/>
    <property type="match status" value="1"/>
</dbReference>
<dbReference type="Gene3D" id="3.40.50.2300">
    <property type="match status" value="1"/>
</dbReference>
<dbReference type="SUPFAM" id="SSF52172">
    <property type="entry name" value="CheY-like"/>
    <property type="match status" value="1"/>
</dbReference>
<dbReference type="EC" id="2.7.13.3" evidence="2"/>
<evidence type="ECO:0000256" key="1">
    <source>
        <dbReference type="ARBA" id="ARBA00000085"/>
    </source>
</evidence>
<comment type="catalytic activity">
    <reaction evidence="1">
        <text>ATP + protein L-histidine = ADP + protein N-phospho-L-histidine.</text>
        <dbReference type="EC" id="2.7.13.3"/>
    </reaction>
</comment>
<dbReference type="InterPro" id="IPR011006">
    <property type="entry name" value="CheY-like_superfamily"/>
</dbReference>
<dbReference type="InterPro" id="IPR001789">
    <property type="entry name" value="Sig_transdc_resp-reg_receiver"/>
</dbReference>
<keyword evidence="4" id="KW-0418">Kinase</keyword>
<comment type="caution">
    <text evidence="5">Lacks conserved residue(s) required for the propagation of feature annotation.</text>
</comment>
<comment type="caution">
    <text evidence="8">The sequence shown here is derived from an EMBL/GenBank/DDBJ whole genome shotgun (WGS) entry which is preliminary data.</text>
</comment>
<dbReference type="GO" id="GO:0000155">
    <property type="term" value="F:phosphorelay sensor kinase activity"/>
    <property type="evidence" value="ECO:0007669"/>
    <property type="project" value="TreeGrafter"/>
</dbReference>
<evidence type="ECO:0000256" key="6">
    <source>
        <dbReference type="SAM" id="MobiDB-lite"/>
    </source>
</evidence>
<dbReference type="AlphaFoldDB" id="A0A433APJ7"/>
<dbReference type="PANTHER" id="PTHR43047:SF72">
    <property type="entry name" value="OSMOSENSING HISTIDINE PROTEIN KINASE SLN1"/>
    <property type="match status" value="1"/>
</dbReference>
<name>A0A433APJ7_9FUNG</name>
<evidence type="ECO:0000256" key="4">
    <source>
        <dbReference type="ARBA" id="ARBA00022777"/>
    </source>
</evidence>
<feature type="domain" description="Response regulatory" evidence="7">
    <location>
        <begin position="1"/>
        <end position="82"/>
    </location>
</feature>
<dbReference type="GO" id="GO:0005886">
    <property type="term" value="C:plasma membrane"/>
    <property type="evidence" value="ECO:0007669"/>
    <property type="project" value="TreeGrafter"/>
</dbReference>
<keyword evidence="9" id="KW-1185">Reference proteome</keyword>
<protein>
    <recommendedName>
        <fullName evidence="2">histidine kinase</fullName>
        <ecNumber evidence="2">2.7.13.3</ecNumber>
    </recommendedName>
</protein>
<dbReference type="PANTHER" id="PTHR43047">
    <property type="entry name" value="TWO-COMPONENT HISTIDINE PROTEIN KINASE"/>
    <property type="match status" value="1"/>
</dbReference>
<feature type="compositionally biased region" description="Basic and acidic residues" evidence="6">
    <location>
        <begin position="114"/>
        <end position="131"/>
    </location>
</feature>
<proteinExistence type="predicted"/>
<evidence type="ECO:0000256" key="3">
    <source>
        <dbReference type="ARBA" id="ARBA00022679"/>
    </source>
</evidence>
<feature type="compositionally biased region" description="Low complexity" evidence="6">
    <location>
        <begin position="95"/>
        <end position="109"/>
    </location>
</feature>
<sequence length="131" mass="14420">MPVMNGNMATAEIRRIERENGIYPDSDDMQNHNLQRRRSLIYALTGLASDQDKKLAFDCGVDGFLTKPVSLRILADILDRYFPNTTAPFNPTAKSPGTPMSSTSTPLLPKQSKKTLELPRAAEKKVDGAVA</sequence>
<dbReference type="OrthoDB" id="21225at2759"/>
<evidence type="ECO:0000313" key="9">
    <source>
        <dbReference type="Proteomes" id="UP000268093"/>
    </source>
</evidence>
<dbReference type="GO" id="GO:0009927">
    <property type="term" value="F:histidine phosphotransfer kinase activity"/>
    <property type="evidence" value="ECO:0007669"/>
    <property type="project" value="TreeGrafter"/>
</dbReference>
<evidence type="ECO:0000256" key="2">
    <source>
        <dbReference type="ARBA" id="ARBA00012438"/>
    </source>
</evidence>
<evidence type="ECO:0000256" key="5">
    <source>
        <dbReference type="PROSITE-ProRule" id="PRU00169"/>
    </source>
</evidence>
<organism evidence="8 9">
    <name type="scientific">Jimgerdemannia flammicorona</name>
    <dbReference type="NCBI Taxonomy" id="994334"/>
    <lineage>
        <taxon>Eukaryota</taxon>
        <taxon>Fungi</taxon>
        <taxon>Fungi incertae sedis</taxon>
        <taxon>Mucoromycota</taxon>
        <taxon>Mucoromycotina</taxon>
        <taxon>Endogonomycetes</taxon>
        <taxon>Endogonales</taxon>
        <taxon>Endogonaceae</taxon>
        <taxon>Jimgerdemannia</taxon>
    </lineage>
</organism>
<evidence type="ECO:0000313" key="8">
    <source>
        <dbReference type="EMBL" id="RUP04642.1"/>
    </source>
</evidence>
<accession>A0A433APJ7</accession>
<reference evidence="8 9" key="1">
    <citation type="journal article" date="2018" name="New Phytol.">
        <title>Phylogenomics of Endogonaceae and evolution of mycorrhizas within Mucoromycota.</title>
        <authorList>
            <person name="Chang Y."/>
            <person name="Desiro A."/>
            <person name="Na H."/>
            <person name="Sandor L."/>
            <person name="Lipzen A."/>
            <person name="Clum A."/>
            <person name="Barry K."/>
            <person name="Grigoriev I.V."/>
            <person name="Martin F.M."/>
            <person name="Stajich J.E."/>
            <person name="Smith M.E."/>
            <person name="Bonito G."/>
            <person name="Spatafora J.W."/>
        </authorList>
    </citation>
    <scope>NUCLEOTIDE SEQUENCE [LARGE SCALE GENOMIC DNA]</scope>
    <source>
        <strain evidence="8 9">GMNB39</strain>
    </source>
</reference>
<keyword evidence="3" id="KW-0808">Transferase</keyword>
<dbReference type="Proteomes" id="UP000268093">
    <property type="component" value="Unassembled WGS sequence"/>
</dbReference>
<evidence type="ECO:0000259" key="7">
    <source>
        <dbReference type="PROSITE" id="PS50110"/>
    </source>
</evidence>
<feature type="region of interest" description="Disordered" evidence="6">
    <location>
        <begin position="85"/>
        <end position="131"/>
    </location>
</feature>
<gene>
    <name evidence="8" type="ORF">BC936DRAFT_140540</name>
</gene>
<dbReference type="EMBL" id="RBNI01017265">
    <property type="protein sequence ID" value="RUP04642.1"/>
    <property type="molecule type" value="Genomic_DNA"/>
</dbReference>